<dbReference type="GO" id="GO:0009143">
    <property type="term" value="P:nucleoside triphosphate catabolic process"/>
    <property type="evidence" value="ECO:0007669"/>
    <property type="project" value="InterPro"/>
</dbReference>
<dbReference type="STRING" id="1291052.FC18_GL000272"/>
<accession>A0A0R1ZMX6</accession>
<dbReference type="EMBL" id="AYYO01000055">
    <property type="protein sequence ID" value="KRM54468.1"/>
    <property type="molecule type" value="Genomic_DNA"/>
</dbReference>
<dbReference type="CDD" id="cd11537">
    <property type="entry name" value="NTP-PPase_RS21-C6_like"/>
    <property type="match status" value="1"/>
</dbReference>
<gene>
    <name evidence="1" type="ORF">FC18_GL000272</name>
</gene>
<organism evidence="1 2">
    <name type="scientific">Lacticaseibacillus sharpeae JCM 1186 = DSM 20505</name>
    <dbReference type="NCBI Taxonomy" id="1291052"/>
    <lineage>
        <taxon>Bacteria</taxon>
        <taxon>Bacillati</taxon>
        <taxon>Bacillota</taxon>
        <taxon>Bacilli</taxon>
        <taxon>Lactobacillales</taxon>
        <taxon>Lactobacillaceae</taxon>
        <taxon>Lacticaseibacillus</taxon>
    </lineage>
</organism>
<evidence type="ECO:0008006" key="3">
    <source>
        <dbReference type="Google" id="ProtNLM"/>
    </source>
</evidence>
<proteinExistence type="predicted"/>
<protein>
    <recommendedName>
        <fullName evidence="3">Nucleotide pyrophosphohydrolase</fullName>
    </recommendedName>
</protein>
<dbReference type="Gene3D" id="1.10.287.1080">
    <property type="entry name" value="MazG-like"/>
    <property type="match status" value="1"/>
</dbReference>
<dbReference type="GO" id="GO:0047429">
    <property type="term" value="F:nucleoside triphosphate diphosphatase activity"/>
    <property type="evidence" value="ECO:0007669"/>
    <property type="project" value="InterPro"/>
</dbReference>
<evidence type="ECO:0000313" key="2">
    <source>
        <dbReference type="Proteomes" id="UP000051679"/>
    </source>
</evidence>
<dbReference type="PATRIC" id="fig|1291052.5.peg.281"/>
<dbReference type="SUPFAM" id="SSF101386">
    <property type="entry name" value="all-alpha NTP pyrophosphatases"/>
    <property type="match status" value="1"/>
</dbReference>
<dbReference type="Proteomes" id="UP000051679">
    <property type="component" value="Unassembled WGS sequence"/>
</dbReference>
<dbReference type="Pfam" id="PF12643">
    <property type="entry name" value="MazG-like"/>
    <property type="match status" value="1"/>
</dbReference>
<dbReference type="RefSeq" id="WP_225353638.1">
    <property type="nucleotide sequence ID" value="NZ_AYYO01000055.1"/>
</dbReference>
<dbReference type="AlphaFoldDB" id="A0A0R1ZMX6"/>
<evidence type="ECO:0000313" key="1">
    <source>
        <dbReference type="EMBL" id="KRM54468.1"/>
    </source>
</evidence>
<dbReference type="InterPro" id="IPR052555">
    <property type="entry name" value="dCTP_Pyrophosphatase"/>
</dbReference>
<sequence length="124" mass="14167">MGGKIHELDAEHHGAMLHVDEQSNPAVRTLLQELAADRDRRGWDHKLKNLAMALNVEASEVLDIFTWKDLDEELTDTERAHTAEELADVLIYVFDMCNRLDLDPLKLVAAKQQINADRHWGQKS</sequence>
<comment type="caution">
    <text evidence="1">The sequence shown here is derived from an EMBL/GenBank/DDBJ whole genome shotgun (WGS) entry which is preliminary data.</text>
</comment>
<keyword evidence="2" id="KW-1185">Reference proteome</keyword>
<reference evidence="1 2" key="1">
    <citation type="journal article" date="2015" name="Genome Announc.">
        <title>Expanding the biotechnology potential of lactobacilli through comparative genomics of 213 strains and associated genera.</title>
        <authorList>
            <person name="Sun Z."/>
            <person name="Harris H.M."/>
            <person name="McCann A."/>
            <person name="Guo C."/>
            <person name="Argimon S."/>
            <person name="Zhang W."/>
            <person name="Yang X."/>
            <person name="Jeffery I.B."/>
            <person name="Cooney J.C."/>
            <person name="Kagawa T.F."/>
            <person name="Liu W."/>
            <person name="Song Y."/>
            <person name="Salvetti E."/>
            <person name="Wrobel A."/>
            <person name="Rasinkangas P."/>
            <person name="Parkhill J."/>
            <person name="Rea M.C."/>
            <person name="O'Sullivan O."/>
            <person name="Ritari J."/>
            <person name="Douillard F.P."/>
            <person name="Paul Ross R."/>
            <person name="Yang R."/>
            <person name="Briner A.E."/>
            <person name="Felis G.E."/>
            <person name="de Vos W.M."/>
            <person name="Barrangou R."/>
            <person name="Klaenhammer T.R."/>
            <person name="Caufield P.W."/>
            <person name="Cui Y."/>
            <person name="Zhang H."/>
            <person name="O'Toole P.W."/>
        </authorList>
    </citation>
    <scope>NUCLEOTIDE SEQUENCE [LARGE SCALE GENOMIC DNA]</scope>
    <source>
        <strain evidence="1 2">DSM 20505</strain>
    </source>
</reference>
<name>A0A0R1ZMX6_9LACO</name>
<dbReference type="PANTHER" id="PTHR46523">
    <property type="entry name" value="DCTP PYROPHOSPHATASE 1"/>
    <property type="match status" value="1"/>
</dbReference>
<dbReference type="InterPro" id="IPR025984">
    <property type="entry name" value="DCTPP"/>
</dbReference>
<dbReference type="PANTHER" id="PTHR46523:SF1">
    <property type="entry name" value="DCTP PYROPHOSPHATASE 1"/>
    <property type="match status" value="1"/>
</dbReference>